<evidence type="ECO:0000313" key="1">
    <source>
        <dbReference type="EMBL" id="RJG06934.1"/>
    </source>
</evidence>
<dbReference type="Proteomes" id="UP000285190">
    <property type="component" value="Unassembled WGS sequence"/>
</dbReference>
<organism evidence="1 2">
    <name type="scientific">Noviherbaspirillum cavernae</name>
    <dbReference type="NCBI Taxonomy" id="2320862"/>
    <lineage>
        <taxon>Bacteria</taxon>
        <taxon>Pseudomonadati</taxon>
        <taxon>Pseudomonadota</taxon>
        <taxon>Betaproteobacteria</taxon>
        <taxon>Burkholderiales</taxon>
        <taxon>Oxalobacteraceae</taxon>
        <taxon>Noviherbaspirillum</taxon>
    </lineage>
</organism>
<sequence>MSRIEITLPGLIRIDLIDGHILPVRIFQLELLQLLVDRITLSGSRTLANFRRAGTVRAIQSTLH</sequence>
<accession>A0A418X3A1</accession>
<name>A0A418X3A1_9BURK</name>
<comment type="caution">
    <text evidence="1">The sequence shown here is derived from an EMBL/GenBank/DDBJ whole genome shotgun (WGS) entry which is preliminary data.</text>
</comment>
<evidence type="ECO:0000313" key="2">
    <source>
        <dbReference type="Proteomes" id="UP000285190"/>
    </source>
</evidence>
<keyword evidence="2" id="KW-1185">Reference proteome</keyword>
<dbReference type="AlphaFoldDB" id="A0A418X3A1"/>
<dbReference type="EMBL" id="QYUN01000002">
    <property type="protein sequence ID" value="RJG06934.1"/>
    <property type="molecule type" value="Genomic_DNA"/>
</dbReference>
<protein>
    <submittedName>
        <fullName evidence="1">Uncharacterized protein</fullName>
    </submittedName>
</protein>
<reference evidence="1 2" key="1">
    <citation type="submission" date="2018-09" db="EMBL/GenBank/DDBJ databases">
        <authorList>
            <person name="Zhu H."/>
        </authorList>
    </citation>
    <scope>NUCLEOTIDE SEQUENCE [LARGE SCALE GENOMIC DNA]</scope>
    <source>
        <strain evidence="1 2">K2R10-39</strain>
    </source>
</reference>
<proteinExistence type="predicted"/>
<gene>
    <name evidence="1" type="ORF">D3870_13830</name>
</gene>